<dbReference type="GO" id="GO:0016020">
    <property type="term" value="C:membrane"/>
    <property type="evidence" value="ECO:0007669"/>
    <property type="project" value="UniProtKB-SubCell"/>
</dbReference>
<comment type="subcellular location">
    <subcellularLocation>
        <location evidence="1">Membrane</location>
        <topology evidence="1">Single-pass membrane protein</topology>
    </subcellularLocation>
</comment>
<dbReference type="EMBL" id="LCAB01000001">
    <property type="protein sequence ID" value="KKR83852.1"/>
    <property type="molecule type" value="Genomic_DNA"/>
</dbReference>
<dbReference type="GO" id="GO:0015628">
    <property type="term" value="P:protein secretion by the type II secretion system"/>
    <property type="evidence" value="ECO:0007669"/>
    <property type="project" value="InterPro"/>
</dbReference>
<dbReference type="GO" id="GO:0015627">
    <property type="term" value="C:type II protein secretion system complex"/>
    <property type="evidence" value="ECO:0007669"/>
    <property type="project" value="InterPro"/>
</dbReference>
<keyword evidence="4 6" id="KW-1133">Transmembrane helix</keyword>
<evidence type="ECO:0000256" key="3">
    <source>
        <dbReference type="ARBA" id="ARBA00022692"/>
    </source>
</evidence>
<dbReference type="Proteomes" id="UP000034601">
    <property type="component" value="Unassembled WGS sequence"/>
</dbReference>
<comment type="caution">
    <text evidence="7">The sequence shown here is derived from an EMBL/GenBank/DDBJ whole genome shotgun (WGS) entry which is preliminary data.</text>
</comment>
<keyword evidence="3 6" id="KW-0812">Transmembrane</keyword>
<protein>
    <submittedName>
        <fullName evidence="7">Type II secretion system protein G</fullName>
    </submittedName>
</protein>
<feature type="transmembrane region" description="Helical" evidence="6">
    <location>
        <begin position="12"/>
        <end position="34"/>
    </location>
</feature>
<keyword evidence="5 6" id="KW-0472">Membrane</keyword>
<organism evidence="7 8">
    <name type="scientific">Candidatus Daviesbacteria bacterium GW2011_GWA2_40_9</name>
    <dbReference type="NCBI Taxonomy" id="1618424"/>
    <lineage>
        <taxon>Bacteria</taxon>
        <taxon>Candidatus Daviesiibacteriota</taxon>
    </lineage>
</organism>
<dbReference type="PANTHER" id="PTHR30093:SF44">
    <property type="entry name" value="TYPE II SECRETION SYSTEM CORE PROTEIN G"/>
    <property type="match status" value="1"/>
</dbReference>
<dbReference type="InterPro" id="IPR012902">
    <property type="entry name" value="N_methyl_site"/>
</dbReference>
<accession>A0A0G0X864</accession>
<evidence type="ECO:0000256" key="6">
    <source>
        <dbReference type="SAM" id="Phobius"/>
    </source>
</evidence>
<dbReference type="PRINTS" id="PR00813">
    <property type="entry name" value="BCTERIALGSPG"/>
</dbReference>
<dbReference type="AlphaFoldDB" id="A0A0G0X864"/>
<evidence type="ECO:0000256" key="4">
    <source>
        <dbReference type="ARBA" id="ARBA00022989"/>
    </source>
</evidence>
<gene>
    <name evidence="7" type="ORF">UU29_C0001G0072</name>
</gene>
<dbReference type="Pfam" id="PF07963">
    <property type="entry name" value="N_methyl"/>
    <property type="match status" value="1"/>
</dbReference>
<evidence type="ECO:0000256" key="5">
    <source>
        <dbReference type="ARBA" id="ARBA00023136"/>
    </source>
</evidence>
<name>A0A0G0X864_9BACT</name>
<evidence type="ECO:0000313" key="8">
    <source>
        <dbReference type="Proteomes" id="UP000034601"/>
    </source>
</evidence>
<reference evidence="7 8" key="1">
    <citation type="journal article" date="2015" name="Nature">
        <title>rRNA introns, odd ribosomes, and small enigmatic genomes across a large radiation of phyla.</title>
        <authorList>
            <person name="Brown C.T."/>
            <person name="Hug L.A."/>
            <person name="Thomas B.C."/>
            <person name="Sharon I."/>
            <person name="Castelle C.J."/>
            <person name="Singh A."/>
            <person name="Wilkins M.J."/>
            <person name="Williams K.H."/>
            <person name="Banfield J.F."/>
        </authorList>
    </citation>
    <scope>NUCLEOTIDE SEQUENCE [LARGE SCALE GENOMIC DNA]</scope>
</reference>
<evidence type="ECO:0000256" key="1">
    <source>
        <dbReference type="ARBA" id="ARBA00004167"/>
    </source>
</evidence>
<sequence>MKRLSRGFSLIELLIVVSIIIILITIAVSSYSGFQKNSRDVKRQTDLKIIQSALEQYHADQSYYASNSAMVAATLSGLTSGLKTYLRVFPKDPKADSDLTFKYLYEASPSGCQNDPVLKNYCTGYRMCAKLETTPSGSICSFDGSLNYEVTPQL</sequence>
<proteinExistence type="predicted"/>
<evidence type="ECO:0000313" key="7">
    <source>
        <dbReference type="EMBL" id="KKR83852.1"/>
    </source>
</evidence>
<evidence type="ECO:0000256" key="2">
    <source>
        <dbReference type="ARBA" id="ARBA00022481"/>
    </source>
</evidence>
<dbReference type="Gene3D" id="3.30.700.10">
    <property type="entry name" value="Glycoprotein, Type 4 Pilin"/>
    <property type="match status" value="1"/>
</dbReference>
<dbReference type="NCBIfam" id="TIGR02532">
    <property type="entry name" value="IV_pilin_GFxxxE"/>
    <property type="match status" value="1"/>
</dbReference>
<dbReference type="SUPFAM" id="SSF54523">
    <property type="entry name" value="Pili subunits"/>
    <property type="match status" value="1"/>
</dbReference>
<dbReference type="PANTHER" id="PTHR30093">
    <property type="entry name" value="GENERAL SECRETION PATHWAY PROTEIN G"/>
    <property type="match status" value="1"/>
</dbReference>
<dbReference type="InterPro" id="IPR045584">
    <property type="entry name" value="Pilin-like"/>
</dbReference>
<dbReference type="InterPro" id="IPR000983">
    <property type="entry name" value="Bac_GSPG_pilin"/>
</dbReference>
<keyword evidence="2" id="KW-0488">Methylation</keyword>
<dbReference type="PROSITE" id="PS00409">
    <property type="entry name" value="PROKAR_NTER_METHYL"/>
    <property type="match status" value="1"/>
</dbReference>